<protein>
    <submittedName>
        <fullName evidence="1">Uncharacterized protein</fullName>
    </submittedName>
</protein>
<accession>A0A318I0S6</accession>
<evidence type="ECO:0000313" key="2">
    <source>
        <dbReference type="Proteomes" id="UP000248314"/>
    </source>
</evidence>
<organism evidence="1 2">
    <name type="scientific">Hoylesella shahii DSM 15611 = JCM 12083</name>
    <dbReference type="NCBI Taxonomy" id="1122991"/>
    <lineage>
        <taxon>Bacteria</taxon>
        <taxon>Pseudomonadati</taxon>
        <taxon>Bacteroidota</taxon>
        <taxon>Bacteroidia</taxon>
        <taxon>Bacteroidales</taxon>
        <taxon>Prevotellaceae</taxon>
        <taxon>Hoylesella</taxon>
    </lineage>
</organism>
<name>A0A318I0S6_9BACT</name>
<dbReference type="EMBL" id="QJJX01000010">
    <property type="protein sequence ID" value="PXX22630.1"/>
    <property type="molecule type" value="Genomic_DNA"/>
</dbReference>
<keyword evidence="2" id="KW-1185">Reference proteome</keyword>
<sequence>MVWYLGLLLAKRVGQFDGVHSETLSAARVTTNVVSGIKIRRQESRAL</sequence>
<dbReference type="AlphaFoldDB" id="A0A318I0S6"/>
<reference evidence="1 2" key="1">
    <citation type="submission" date="2018-05" db="EMBL/GenBank/DDBJ databases">
        <title>Genomic Encyclopedia of Type Strains, Phase I: the one thousand microbial genomes (KMG-I) project.</title>
        <authorList>
            <person name="Kyrpides N."/>
        </authorList>
    </citation>
    <scope>NUCLEOTIDE SEQUENCE [LARGE SCALE GENOMIC DNA]</scope>
    <source>
        <strain evidence="1 2">DSM 15611</strain>
    </source>
</reference>
<proteinExistence type="predicted"/>
<evidence type="ECO:0000313" key="1">
    <source>
        <dbReference type="EMBL" id="PXX22630.1"/>
    </source>
</evidence>
<dbReference type="Proteomes" id="UP000248314">
    <property type="component" value="Unassembled WGS sequence"/>
</dbReference>
<comment type="caution">
    <text evidence="1">The sequence shown here is derived from an EMBL/GenBank/DDBJ whole genome shotgun (WGS) entry which is preliminary data.</text>
</comment>
<gene>
    <name evidence="1" type="ORF">EJ73_01165</name>
</gene>